<gene>
    <name evidence="1" type="ORF">GQ588_11130</name>
</gene>
<sequence>MQDFIATYTSQRKKQETRQYLLDNITYHLAPLLIASKPAELLTFTTAIKKDALEAWDQIKDRLYPYVMVQEIVRNKASVSVLFYAADRLSSILQIPENQHFLRSLDYCGETDQDTAIRTLKQKWIIGPFPHEIGLFLGFPLDDVADFIYFPDKKPLLTGYWKVYHAPEKARRIFQEYNEARYAYIRYMLDGNKSEGFLKCMGRNRLKGSSI</sequence>
<protein>
    <submittedName>
        <fullName evidence="1">DUF3793 family protein</fullName>
    </submittedName>
</protein>
<proteinExistence type="predicted"/>
<dbReference type="AlphaFoldDB" id="A0A857DKM7"/>
<dbReference type="Proteomes" id="UP000430508">
    <property type="component" value="Chromosome"/>
</dbReference>
<evidence type="ECO:0000313" key="2">
    <source>
        <dbReference type="Proteomes" id="UP000430508"/>
    </source>
</evidence>
<name>A0A857DKM7_9FIRM</name>
<dbReference type="EMBL" id="CP046996">
    <property type="protein sequence ID" value="QHA01148.1"/>
    <property type="molecule type" value="Genomic_DNA"/>
</dbReference>
<dbReference type="InterPro" id="IPR024523">
    <property type="entry name" value="DUF3793"/>
</dbReference>
<dbReference type="RefSeq" id="WP_019226636.1">
    <property type="nucleotide sequence ID" value="NZ_CP046996.1"/>
</dbReference>
<evidence type="ECO:0000313" key="1">
    <source>
        <dbReference type="EMBL" id="QHA01148.1"/>
    </source>
</evidence>
<organism evidence="1 2">
    <name type="scientific">Dehalobacter restrictus</name>
    <dbReference type="NCBI Taxonomy" id="55583"/>
    <lineage>
        <taxon>Bacteria</taxon>
        <taxon>Bacillati</taxon>
        <taxon>Bacillota</taxon>
        <taxon>Clostridia</taxon>
        <taxon>Eubacteriales</taxon>
        <taxon>Desulfitobacteriaceae</taxon>
        <taxon>Dehalobacter</taxon>
    </lineage>
</organism>
<reference evidence="1 2" key="1">
    <citation type="submission" date="2019-12" db="EMBL/GenBank/DDBJ databases">
        <title>Sequence classification of anaerobic respiratory reductive dehalogenases: First we see many, then we see few.</title>
        <authorList>
            <person name="Molenda O."/>
            <person name="Puentes Jacome L.A."/>
            <person name="Cao X."/>
            <person name="Nesbo C.L."/>
            <person name="Tang S."/>
            <person name="Morson N."/>
            <person name="Patron J."/>
            <person name="Lomheim L."/>
            <person name="Wishart D.S."/>
            <person name="Edwards E.A."/>
        </authorList>
    </citation>
    <scope>NUCLEOTIDE SEQUENCE [LARGE SCALE GENOMIC DNA]</scope>
    <source>
        <strain evidence="1 2">12DCA</strain>
    </source>
</reference>
<accession>A0A857DKM7</accession>
<dbReference type="Pfam" id="PF12672">
    <property type="entry name" value="DUF3793"/>
    <property type="match status" value="1"/>
</dbReference>